<dbReference type="Proteomes" id="UP000887574">
    <property type="component" value="Unplaced"/>
</dbReference>
<dbReference type="WBParaSite" id="jg1177">
    <property type="protein sequence ID" value="jg1177"/>
    <property type="gene ID" value="jg1177"/>
</dbReference>
<dbReference type="GO" id="GO:0035032">
    <property type="term" value="C:phosphatidylinositol 3-kinase complex, class III"/>
    <property type="evidence" value="ECO:0007669"/>
    <property type="project" value="TreeGrafter"/>
</dbReference>
<dbReference type="Gene3D" id="6.10.250.790">
    <property type="match status" value="1"/>
</dbReference>
<proteinExistence type="predicted"/>
<sequence>MQGLGDMGCRDGRMGEQMDNYYPSSLPVGQSNLVTKITTCMHAQQTLFVDTPIGIVHQFENTQNYYSASRNNWQTNIKQNSLRCPCCRNSNSEILCSSCASSFMRLNKIREARRVVFLRKAEVCRSIEEHLKAEINFESDYHRKQQLVNKLKAKIAEKAEHIQRVKHRIVSLQVNTSKNKKNVYLLEKKMSAHADRINRTTAEIEANRVNALKTQENLNKWILYVCSQLLDMLPFQRCDSRYGSGGEAWSGQDKQITYMINNCKVTEGGNQNDHQLLKDQLCSCSSALDHLCPDSRHTFAALVFTSQFANILATLLNCTLPYKHLTRDLSLTTKWTEDILDTVLFKLNYCIIKLCIVRGVPVRSLSFHRPFSNLYSLMAVLRGEKVMPITNNIAFDSKLRIQIIEEYQKVKWQETHDFTIDNVEEGDWVAVDFASNK</sequence>
<dbReference type="GO" id="GO:0009267">
    <property type="term" value="P:cellular response to starvation"/>
    <property type="evidence" value="ECO:0007669"/>
    <property type="project" value="TreeGrafter"/>
</dbReference>
<dbReference type="GO" id="GO:0097632">
    <property type="term" value="C:extrinsic component of phagophore assembly site membrane"/>
    <property type="evidence" value="ECO:0007669"/>
    <property type="project" value="TreeGrafter"/>
</dbReference>
<dbReference type="PANTHER" id="PTHR13664:SF0">
    <property type="entry name" value="BECLIN 1-ASSOCIATED AUTOPHAGY-RELATED KEY REGULATOR"/>
    <property type="match status" value="1"/>
</dbReference>
<dbReference type="GO" id="GO:0035014">
    <property type="term" value="F:phosphatidylinositol 3-kinase regulator activity"/>
    <property type="evidence" value="ECO:0007669"/>
    <property type="project" value="TreeGrafter"/>
</dbReference>
<evidence type="ECO:0000313" key="2">
    <source>
        <dbReference type="WBParaSite" id="jg1177"/>
    </source>
</evidence>
<organism evidence="1 2">
    <name type="scientific">Ditylenchus dipsaci</name>
    <dbReference type="NCBI Taxonomy" id="166011"/>
    <lineage>
        <taxon>Eukaryota</taxon>
        <taxon>Metazoa</taxon>
        <taxon>Ecdysozoa</taxon>
        <taxon>Nematoda</taxon>
        <taxon>Chromadorea</taxon>
        <taxon>Rhabditida</taxon>
        <taxon>Tylenchina</taxon>
        <taxon>Tylenchomorpha</taxon>
        <taxon>Sphaerularioidea</taxon>
        <taxon>Anguinidae</taxon>
        <taxon>Anguininae</taxon>
        <taxon>Ditylenchus</taxon>
    </lineage>
</organism>
<dbReference type="InterPro" id="IPR053712">
    <property type="entry name" value="Bac_CellDiv_Activator"/>
</dbReference>
<dbReference type="AlphaFoldDB" id="A0A915CRA0"/>
<dbReference type="GO" id="GO:0005776">
    <property type="term" value="C:autophagosome"/>
    <property type="evidence" value="ECO:0007669"/>
    <property type="project" value="TreeGrafter"/>
</dbReference>
<name>A0A915CRA0_9BILA</name>
<protein>
    <submittedName>
        <fullName evidence="2">Uncharacterized protein</fullName>
    </submittedName>
</protein>
<evidence type="ECO:0000313" key="1">
    <source>
        <dbReference type="Proteomes" id="UP000887574"/>
    </source>
</evidence>
<accession>A0A915CRA0</accession>
<dbReference type="GO" id="GO:0000423">
    <property type="term" value="P:mitophagy"/>
    <property type="evidence" value="ECO:0007669"/>
    <property type="project" value="TreeGrafter"/>
</dbReference>
<dbReference type="GO" id="GO:0016240">
    <property type="term" value="P:autophagosome membrane docking"/>
    <property type="evidence" value="ECO:0007669"/>
    <property type="project" value="TreeGrafter"/>
</dbReference>
<dbReference type="GO" id="GO:0043495">
    <property type="term" value="F:protein-membrane adaptor activity"/>
    <property type="evidence" value="ECO:0007669"/>
    <property type="project" value="TreeGrafter"/>
</dbReference>
<dbReference type="PANTHER" id="PTHR13664">
    <property type="entry name" value="BECLIN 1-ASSOCIATED AUTOPHAGY-RELATED KEY REGULATOR"/>
    <property type="match status" value="1"/>
</dbReference>
<dbReference type="GO" id="GO:0000045">
    <property type="term" value="P:autophagosome assembly"/>
    <property type="evidence" value="ECO:0007669"/>
    <property type="project" value="TreeGrafter"/>
</dbReference>
<reference evidence="2" key="1">
    <citation type="submission" date="2022-11" db="UniProtKB">
        <authorList>
            <consortium name="WormBaseParasite"/>
        </authorList>
    </citation>
    <scope>IDENTIFICATION</scope>
</reference>
<keyword evidence="1" id="KW-1185">Reference proteome</keyword>
<dbReference type="GO" id="GO:0097629">
    <property type="term" value="C:extrinsic component of omegasome membrane"/>
    <property type="evidence" value="ECO:0007669"/>
    <property type="project" value="TreeGrafter"/>
</dbReference>